<dbReference type="PROSITE" id="PS51318">
    <property type="entry name" value="TAT"/>
    <property type="match status" value="1"/>
</dbReference>
<evidence type="ECO:0000313" key="1">
    <source>
        <dbReference type="EMBL" id="ROR29546.1"/>
    </source>
</evidence>
<sequence>MKSETSIGRRAWLMGAAALALAGVVPVAGAVEEGARVHRLVIHVDENDPKRMNLALNNARNIIAYYQEKGEEVQIEIVAYGPGLHMLRADTSPVKARIRSFAQNFEGMVAFKACGNTKRNMERQGGKPVELLPEAEVVPAGVVWLMERQEQGWSYVRP</sequence>
<gene>
    <name evidence="1" type="ORF">EDC57_2216</name>
</gene>
<dbReference type="EMBL" id="RJVI01000003">
    <property type="protein sequence ID" value="ROR29546.1"/>
    <property type="molecule type" value="Genomic_DNA"/>
</dbReference>
<dbReference type="InterPro" id="IPR006311">
    <property type="entry name" value="TAT_signal"/>
</dbReference>
<dbReference type="RefSeq" id="WP_211331990.1">
    <property type="nucleotide sequence ID" value="NZ_RJVI01000003.1"/>
</dbReference>
<comment type="caution">
    <text evidence="1">The sequence shown here is derived from an EMBL/GenBank/DDBJ whole genome shotgun (WGS) entry which is preliminary data.</text>
</comment>
<dbReference type="AlphaFoldDB" id="A0A3N1XSC3"/>
<dbReference type="PANTHER" id="PTHR37691">
    <property type="entry name" value="BLR3518 PROTEIN"/>
    <property type="match status" value="1"/>
</dbReference>
<dbReference type="PANTHER" id="PTHR37691:SF1">
    <property type="entry name" value="BLR3518 PROTEIN"/>
    <property type="match status" value="1"/>
</dbReference>
<keyword evidence="2" id="KW-1185">Reference proteome</keyword>
<dbReference type="Proteomes" id="UP000276634">
    <property type="component" value="Unassembled WGS sequence"/>
</dbReference>
<reference evidence="1 2" key="1">
    <citation type="submission" date="2018-11" db="EMBL/GenBank/DDBJ databases">
        <title>Genomic Encyclopedia of Type Strains, Phase IV (KMG-IV): sequencing the most valuable type-strain genomes for metagenomic binning, comparative biology and taxonomic classification.</title>
        <authorList>
            <person name="Goeker M."/>
        </authorList>
    </citation>
    <scope>NUCLEOTIDE SEQUENCE [LARGE SCALE GENOMIC DNA]</scope>
    <source>
        <strain evidence="1 2">DSM 100275</strain>
    </source>
</reference>
<protein>
    <submittedName>
        <fullName evidence="1">Uncharacterized protein</fullName>
    </submittedName>
</protein>
<dbReference type="SUPFAM" id="SSF75169">
    <property type="entry name" value="DsrEFH-like"/>
    <property type="match status" value="1"/>
</dbReference>
<proteinExistence type="predicted"/>
<dbReference type="InterPro" id="IPR027396">
    <property type="entry name" value="DsrEFH-like"/>
</dbReference>
<accession>A0A3N1XSC3</accession>
<dbReference type="Gene3D" id="3.40.1260.10">
    <property type="entry name" value="DsrEFH-like"/>
    <property type="match status" value="1"/>
</dbReference>
<name>A0A3N1XSC3_9GAMM</name>
<evidence type="ECO:0000313" key="2">
    <source>
        <dbReference type="Proteomes" id="UP000276634"/>
    </source>
</evidence>
<organism evidence="1 2">
    <name type="scientific">Inmirania thermothiophila</name>
    <dbReference type="NCBI Taxonomy" id="1750597"/>
    <lineage>
        <taxon>Bacteria</taxon>
        <taxon>Pseudomonadati</taxon>
        <taxon>Pseudomonadota</taxon>
        <taxon>Gammaproteobacteria</taxon>
        <taxon>Chromatiales</taxon>
        <taxon>Ectothiorhodospiraceae</taxon>
        <taxon>Inmirania</taxon>
    </lineage>
</organism>